<proteinExistence type="predicted"/>
<evidence type="ECO:0000313" key="2">
    <source>
        <dbReference type="Proteomes" id="UP000460561"/>
    </source>
</evidence>
<reference evidence="1 2" key="1">
    <citation type="submission" date="2019-12" db="EMBL/GenBank/DDBJ databases">
        <title>Genomic-based taxomic classification of the family Erythrobacteraceae.</title>
        <authorList>
            <person name="Xu L."/>
        </authorList>
    </citation>
    <scope>NUCLEOTIDE SEQUENCE [LARGE SCALE GENOMIC DNA]</scope>
    <source>
        <strain evidence="1 2">DSM 18604</strain>
    </source>
</reference>
<accession>A0A845A7D0</accession>
<organism evidence="1 2">
    <name type="scientific">Altericroceibacterium indicum</name>
    <dbReference type="NCBI Taxonomy" id="374177"/>
    <lineage>
        <taxon>Bacteria</taxon>
        <taxon>Pseudomonadati</taxon>
        <taxon>Pseudomonadota</taxon>
        <taxon>Alphaproteobacteria</taxon>
        <taxon>Sphingomonadales</taxon>
        <taxon>Erythrobacteraceae</taxon>
        <taxon>Altericroceibacterium</taxon>
    </lineage>
</organism>
<dbReference type="EMBL" id="WTYQ01000001">
    <property type="protein sequence ID" value="MXP24715.1"/>
    <property type="molecule type" value="Genomic_DNA"/>
</dbReference>
<dbReference type="AlphaFoldDB" id="A0A845A7D0"/>
<evidence type="ECO:0000313" key="1">
    <source>
        <dbReference type="EMBL" id="MXP24715.1"/>
    </source>
</evidence>
<dbReference type="OrthoDB" id="9811595at2"/>
<dbReference type="Pfam" id="PF05284">
    <property type="entry name" value="DUF736"/>
    <property type="match status" value="1"/>
</dbReference>
<dbReference type="Proteomes" id="UP000460561">
    <property type="component" value="Unassembled WGS sequence"/>
</dbReference>
<comment type="caution">
    <text evidence="1">The sequence shown here is derived from an EMBL/GenBank/DDBJ whole genome shotgun (WGS) entry which is preliminary data.</text>
</comment>
<keyword evidence="2" id="KW-1185">Reference proteome</keyword>
<dbReference type="InterPro" id="IPR007948">
    <property type="entry name" value="DUF736"/>
</dbReference>
<protein>
    <submittedName>
        <fullName evidence="1">DUF736 family protein</fullName>
    </submittedName>
</protein>
<gene>
    <name evidence="1" type="ORF">GRI39_01470</name>
</gene>
<name>A0A845A7D0_9SPHN</name>
<sequence>MRLRIDDPSFARPITAALFPDDDGMSAQLMW</sequence>